<keyword evidence="4" id="KW-1185">Reference proteome</keyword>
<evidence type="ECO:0000313" key="4">
    <source>
        <dbReference type="Proteomes" id="UP000606044"/>
    </source>
</evidence>
<reference evidence="3" key="1">
    <citation type="journal article" date="2014" name="Int. J. Syst. Evol. Microbiol.">
        <title>Complete genome sequence of Corynebacterium casei LMG S-19264T (=DSM 44701T), isolated from a smear-ripened cheese.</title>
        <authorList>
            <consortium name="US DOE Joint Genome Institute (JGI-PGF)"/>
            <person name="Walter F."/>
            <person name="Albersmeier A."/>
            <person name="Kalinowski J."/>
            <person name="Ruckert C."/>
        </authorList>
    </citation>
    <scope>NUCLEOTIDE SEQUENCE</scope>
    <source>
        <strain evidence="3">CCM 7897</strain>
    </source>
</reference>
<name>A0A917C858_9HYPH</name>
<comment type="caution">
    <text evidence="3">The sequence shown here is derived from an EMBL/GenBank/DDBJ whole genome shotgun (WGS) entry which is preliminary data.</text>
</comment>
<accession>A0A917C858</accession>
<evidence type="ECO:0000256" key="1">
    <source>
        <dbReference type="SAM" id="Coils"/>
    </source>
</evidence>
<keyword evidence="2" id="KW-1133">Transmembrane helix</keyword>
<gene>
    <name evidence="3" type="ORF">GCM10007301_38910</name>
</gene>
<dbReference type="EMBL" id="BMCT01000006">
    <property type="protein sequence ID" value="GGF75247.1"/>
    <property type="molecule type" value="Genomic_DNA"/>
</dbReference>
<evidence type="ECO:0000256" key="2">
    <source>
        <dbReference type="SAM" id="Phobius"/>
    </source>
</evidence>
<feature type="coiled-coil region" evidence="1">
    <location>
        <begin position="58"/>
        <end position="85"/>
    </location>
</feature>
<dbReference type="AlphaFoldDB" id="A0A917C858"/>
<feature type="transmembrane region" description="Helical" evidence="2">
    <location>
        <begin position="21"/>
        <end position="39"/>
    </location>
</feature>
<reference evidence="3" key="2">
    <citation type="submission" date="2020-09" db="EMBL/GenBank/DDBJ databases">
        <authorList>
            <person name="Sun Q."/>
            <person name="Sedlacek I."/>
        </authorList>
    </citation>
    <scope>NUCLEOTIDE SEQUENCE</scope>
    <source>
        <strain evidence="3">CCM 7897</strain>
    </source>
</reference>
<keyword evidence="1" id="KW-0175">Coiled coil</keyword>
<sequence length="268" mass="29057">MRLRDRMEQYDGDDYTPATDLVFSLFAMTVLLLAIFGAGSHVKDQNVNGLITLTREDLVATREQSETLQAENAALRARVEQAEARATAVVPAGAQAPKTLVVAEFTRLRRDMSKDGFTPAFIAQVKASLRGAAAEAGRRQANEITIEISARLALDEPEALDEAMIDSLTWSGWLRTALAQTALPAGCILVQPMGGWRAMQIGRIAYEADGAQKIRAIVDGGPEAKKYRTGPSPASSALEEDDRLRIMLRRDETSRCDAAALTKALGLL</sequence>
<dbReference type="Proteomes" id="UP000606044">
    <property type="component" value="Unassembled WGS sequence"/>
</dbReference>
<organism evidence="3 4">
    <name type="scientific">Azorhizobium oxalatiphilum</name>
    <dbReference type="NCBI Taxonomy" id="980631"/>
    <lineage>
        <taxon>Bacteria</taxon>
        <taxon>Pseudomonadati</taxon>
        <taxon>Pseudomonadota</taxon>
        <taxon>Alphaproteobacteria</taxon>
        <taxon>Hyphomicrobiales</taxon>
        <taxon>Xanthobacteraceae</taxon>
        <taxon>Azorhizobium</taxon>
    </lineage>
</organism>
<dbReference type="RefSeq" id="WP_188581667.1">
    <property type="nucleotide sequence ID" value="NZ_BMCT01000006.1"/>
</dbReference>
<evidence type="ECO:0000313" key="3">
    <source>
        <dbReference type="EMBL" id="GGF75247.1"/>
    </source>
</evidence>
<protein>
    <submittedName>
        <fullName evidence="3">Uncharacterized protein</fullName>
    </submittedName>
</protein>
<proteinExistence type="predicted"/>
<keyword evidence="2" id="KW-0812">Transmembrane</keyword>
<keyword evidence="2" id="KW-0472">Membrane</keyword>